<dbReference type="InterPro" id="IPR043129">
    <property type="entry name" value="ATPase_NBD"/>
</dbReference>
<dbReference type="GO" id="GO:0005739">
    <property type="term" value="C:mitochondrion"/>
    <property type="evidence" value="ECO:0007669"/>
    <property type="project" value="TreeGrafter"/>
</dbReference>
<reference evidence="9 10" key="1">
    <citation type="journal article" date="2018" name="BMC Genomics">
        <title>Comparative genome analyses reveal sequence features reflecting distinct modes of host-adaptation between dicot and monocot powdery mildew.</title>
        <authorList>
            <person name="Wu Y."/>
            <person name="Ma X."/>
            <person name="Pan Z."/>
            <person name="Kale S.D."/>
            <person name="Song Y."/>
            <person name="King H."/>
            <person name="Zhang Q."/>
            <person name="Presley C."/>
            <person name="Deng X."/>
            <person name="Wei C.I."/>
            <person name="Xiao S."/>
        </authorList>
    </citation>
    <scope>NUCLEOTIDE SEQUENCE [LARGE SCALE GENOMIC DNA]</scope>
    <source>
        <strain evidence="9">UMSG2</strain>
    </source>
</reference>
<dbReference type="PRINTS" id="PR00475">
    <property type="entry name" value="HEXOKINASE"/>
</dbReference>
<dbReference type="PANTHER" id="PTHR19443">
    <property type="entry name" value="HEXOKINASE"/>
    <property type="match status" value="1"/>
</dbReference>
<dbReference type="AlphaFoldDB" id="A0A420HMP0"/>
<dbReference type="GO" id="GO:0005829">
    <property type="term" value="C:cytosol"/>
    <property type="evidence" value="ECO:0007669"/>
    <property type="project" value="TreeGrafter"/>
</dbReference>
<dbReference type="STRING" id="212602.A0A420HMP0"/>
<evidence type="ECO:0000256" key="2">
    <source>
        <dbReference type="ARBA" id="ARBA00022679"/>
    </source>
</evidence>
<keyword evidence="10" id="KW-1185">Reference proteome</keyword>
<keyword evidence="5 6" id="KW-0067">ATP-binding</keyword>
<dbReference type="GO" id="GO:0001678">
    <property type="term" value="P:intracellular glucose homeostasis"/>
    <property type="evidence" value="ECO:0007669"/>
    <property type="project" value="InterPro"/>
</dbReference>
<gene>
    <name evidence="9" type="ORF">OnM2_066016</name>
</gene>
<dbReference type="GO" id="GO:0006006">
    <property type="term" value="P:glucose metabolic process"/>
    <property type="evidence" value="ECO:0007669"/>
    <property type="project" value="TreeGrafter"/>
</dbReference>
<dbReference type="SUPFAM" id="SSF53067">
    <property type="entry name" value="Actin-like ATPase domain"/>
    <property type="match status" value="2"/>
</dbReference>
<dbReference type="GO" id="GO:0006013">
    <property type="term" value="P:mannose metabolic process"/>
    <property type="evidence" value="ECO:0007669"/>
    <property type="project" value="TreeGrafter"/>
</dbReference>
<feature type="domain" description="Hexokinase C-terminal" evidence="8">
    <location>
        <begin position="259"/>
        <end position="509"/>
    </location>
</feature>
<dbReference type="OrthoDB" id="419537at2759"/>
<dbReference type="EMBL" id="MCFK01006613">
    <property type="protein sequence ID" value="RKF58683.1"/>
    <property type="molecule type" value="Genomic_DNA"/>
</dbReference>
<dbReference type="InterPro" id="IPR022672">
    <property type="entry name" value="Hexokinase_N"/>
</dbReference>
<keyword evidence="3 6" id="KW-0547">Nucleotide-binding</keyword>
<evidence type="ECO:0000259" key="7">
    <source>
        <dbReference type="Pfam" id="PF00349"/>
    </source>
</evidence>
<dbReference type="GO" id="GO:0008865">
    <property type="term" value="F:fructokinase activity"/>
    <property type="evidence" value="ECO:0007669"/>
    <property type="project" value="TreeGrafter"/>
</dbReference>
<dbReference type="InterPro" id="IPR022673">
    <property type="entry name" value="Hexokinase_C"/>
</dbReference>
<sequence>MVRTGCDAIIYNVLGNELNVLSQSHHGFLSSCMTDEDSSKKVTSRCFYNTSQGFLGRVDKELSWSLNEKHLLELSNNLKIQYYESLQNPNCMLPSFNYHLPTGNESGKFIAVDLGGSTLRVAFIQLSGSDIYRPESEILSLKAFKITPEVKNLSGHSFFNWMAARIEETLRKQDVPNTILHMGVSWSFPLEQTSHRNGLLMKMGKGFSAADPLLKQDLADLIQDSCKSRGLSVHLDAITNDSSATLLAKAYSDNATVFSLVLGTGVNIGAHLPAKLFPTSKLGSRPPEWYASAKHILVNTEISMIGKSILPETTWDIMLKNDHQNPDHQPFEHLVSGRYIGEIIRLILIDGIQTEGFFGGIVPPSLREKYSLETETISLIESDQSFNQQKAYQIFCKRHPSIILPTKRDILALRFISSRVVCRASGLVAAAIYALWRLRNEANNIAVENYIKSSVACTGSVIEFYPGFKAMCQEHLDSLLLAGGASNGTVQLVSITESSLIGAAVASAVSLS</sequence>
<keyword evidence="4 6" id="KW-0418">Kinase</keyword>
<feature type="domain" description="Hexokinase N-terminal" evidence="7">
    <location>
        <begin position="65"/>
        <end position="251"/>
    </location>
</feature>
<dbReference type="UniPathway" id="UPA00109">
    <property type="reaction ID" value="UER00180"/>
</dbReference>
<evidence type="ECO:0000256" key="6">
    <source>
        <dbReference type="RuleBase" id="RU362007"/>
    </source>
</evidence>
<dbReference type="Proteomes" id="UP000286134">
    <property type="component" value="Unassembled WGS sequence"/>
</dbReference>
<dbReference type="GO" id="GO:0004340">
    <property type="term" value="F:glucokinase activity"/>
    <property type="evidence" value="ECO:0007669"/>
    <property type="project" value="TreeGrafter"/>
</dbReference>
<accession>A0A420HMP0</accession>
<evidence type="ECO:0000313" key="10">
    <source>
        <dbReference type="Proteomes" id="UP000286134"/>
    </source>
</evidence>
<evidence type="ECO:0000256" key="5">
    <source>
        <dbReference type="ARBA" id="ARBA00022840"/>
    </source>
</evidence>
<dbReference type="GO" id="GO:0005536">
    <property type="term" value="F:D-glucose binding"/>
    <property type="evidence" value="ECO:0007669"/>
    <property type="project" value="InterPro"/>
</dbReference>
<dbReference type="InterPro" id="IPR001312">
    <property type="entry name" value="Hexokinase"/>
</dbReference>
<keyword evidence="2 6" id="KW-0808">Transferase</keyword>
<dbReference type="Gene3D" id="3.40.367.20">
    <property type="match status" value="1"/>
</dbReference>
<evidence type="ECO:0000259" key="8">
    <source>
        <dbReference type="Pfam" id="PF03727"/>
    </source>
</evidence>
<keyword evidence="6" id="KW-0324">Glycolysis</keyword>
<dbReference type="GO" id="GO:0005524">
    <property type="term" value="F:ATP binding"/>
    <property type="evidence" value="ECO:0007669"/>
    <property type="project" value="UniProtKB-UniRule"/>
</dbReference>
<organism evidence="9 10">
    <name type="scientific">Erysiphe neolycopersici</name>
    <dbReference type="NCBI Taxonomy" id="212602"/>
    <lineage>
        <taxon>Eukaryota</taxon>
        <taxon>Fungi</taxon>
        <taxon>Dikarya</taxon>
        <taxon>Ascomycota</taxon>
        <taxon>Pezizomycotina</taxon>
        <taxon>Leotiomycetes</taxon>
        <taxon>Erysiphales</taxon>
        <taxon>Erysiphaceae</taxon>
        <taxon>Erysiphe</taxon>
    </lineage>
</organism>
<dbReference type="Pfam" id="PF00349">
    <property type="entry name" value="Hexokinase_1"/>
    <property type="match status" value="1"/>
</dbReference>
<evidence type="ECO:0000256" key="3">
    <source>
        <dbReference type="ARBA" id="ARBA00022741"/>
    </source>
</evidence>
<proteinExistence type="inferred from homology"/>
<comment type="caution">
    <text evidence="9">The sequence shown here is derived from an EMBL/GenBank/DDBJ whole genome shotgun (WGS) entry which is preliminary data.</text>
</comment>
<evidence type="ECO:0000256" key="4">
    <source>
        <dbReference type="ARBA" id="ARBA00022777"/>
    </source>
</evidence>
<protein>
    <recommendedName>
        <fullName evidence="6">Phosphotransferase</fullName>
        <ecNumber evidence="6">2.7.1.-</ecNumber>
    </recommendedName>
</protein>
<dbReference type="GO" id="GO:0006096">
    <property type="term" value="P:glycolytic process"/>
    <property type="evidence" value="ECO:0007669"/>
    <property type="project" value="UniProtKB-UniPathway"/>
</dbReference>
<dbReference type="PANTHER" id="PTHR19443:SF24">
    <property type="entry name" value="PHOSPHOTRANSFERASE"/>
    <property type="match status" value="1"/>
</dbReference>
<comment type="similarity">
    <text evidence="1 6">Belongs to the hexokinase family.</text>
</comment>
<dbReference type="Pfam" id="PF03727">
    <property type="entry name" value="Hexokinase_2"/>
    <property type="match status" value="1"/>
</dbReference>
<dbReference type="PROSITE" id="PS51257">
    <property type="entry name" value="PROKAR_LIPOPROTEIN"/>
    <property type="match status" value="1"/>
</dbReference>
<evidence type="ECO:0000313" key="9">
    <source>
        <dbReference type="EMBL" id="RKF58683.1"/>
    </source>
</evidence>
<name>A0A420HMP0_9PEZI</name>
<dbReference type="EC" id="2.7.1.-" evidence="6"/>
<evidence type="ECO:0000256" key="1">
    <source>
        <dbReference type="ARBA" id="ARBA00009225"/>
    </source>
</evidence>
<dbReference type="PROSITE" id="PS51748">
    <property type="entry name" value="HEXOKINASE_2"/>
    <property type="match status" value="1"/>
</dbReference>
<dbReference type="Gene3D" id="3.30.420.40">
    <property type="match status" value="1"/>
</dbReference>
<dbReference type="GO" id="GO:0019158">
    <property type="term" value="F:mannokinase activity"/>
    <property type="evidence" value="ECO:0007669"/>
    <property type="project" value="TreeGrafter"/>
</dbReference>